<evidence type="ECO:0000256" key="16">
    <source>
        <dbReference type="ARBA" id="ARBA00023209"/>
    </source>
</evidence>
<dbReference type="HOGENOM" id="CLU_037294_2_1_9"/>
<dbReference type="EC" id="2.7.7.41" evidence="6 18"/>
<dbReference type="PATRIC" id="fig|679200.3.peg.323"/>
<comment type="pathway">
    <text evidence="3 18">Phospholipid metabolism; CDP-diacylglycerol biosynthesis; CDP-diacylglycerol from sn-glycerol 3-phosphate: step 3/3.</text>
</comment>
<dbReference type="InterPro" id="IPR000374">
    <property type="entry name" value="PC_trans"/>
</dbReference>
<dbReference type="PANTHER" id="PTHR46382:SF1">
    <property type="entry name" value="PHOSPHATIDATE CYTIDYLYLTRANSFERASE"/>
    <property type="match status" value="1"/>
</dbReference>
<dbReference type="GO" id="GO:0004605">
    <property type="term" value="F:phosphatidate cytidylyltransferase activity"/>
    <property type="evidence" value="ECO:0007669"/>
    <property type="project" value="UniProtKB-EC"/>
</dbReference>
<evidence type="ECO:0000256" key="4">
    <source>
        <dbReference type="ARBA" id="ARBA00005189"/>
    </source>
</evidence>
<keyword evidence="12 18" id="KW-0548">Nucleotidyltransferase</keyword>
<feature type="transmembrane region" description="Helical" evidence="19">
    <location>
        <begin position="12"/>
        <end position="43"/>
    </location>
</feature>
<evidence type="ECO:0000256" key="9">
    <source>
        <dbReference type="ARBA" id="ARBA00022516"/>
    </source>
</evidence>
<dbReference type="PANTHER" id="PTHR46382">
    <property type="entry name" value="PHOSPHATIDATE CYTIDYLYLTRANSFERASE"/>
    <property type="match status" value="1"/>
</dbReference>
<evidence type="ECO:0000256" key="8">
    <source>
        <dbReference type="ARBA" id="ARBA00022475"/>
    </source>
</evidence>
<dbReference type="GO" id="GO:0016024">
    <property type="term" value="P:CDP-diacylglycerol biosynthetic process"/>
    <property type="evidence" value="ECO:0007669"/>
    <property type="project" value="UniProtKB-UniPathway"/>
</dbReference>
<reference evidence="20 21" key="1">
    <citation type="submission" date="2011-08" db="EMBL/GenBank/DDBJ databases">
        <title>The Genome Sequence of Johnsonella ignava ATCC 51276.</title>
        <authorList>
            <consortium name="The Broad Institute Genome Sequencing Platform"/>
            <person name="Earl A."/>
            <person name="Ward D."/>
            <person name="Feldgarden M."/>
            <person name="Gevers D."/>
            <person name="Izard J."/>
            <person name="Blanton J.M."/>
            <person name="Baranova O.V."/>
            <person name="Dewhirst F.E."/>
            <person name="Young S.K."/>
            <person name="Zeng Q."/>
            <person name="Gargeya S."/>
            <person name="Fitzgerald M."/>
            <person name="Haas B."/>
            <person name="Abouelleil A."/>
            <person name="Alvarado L."/>
            <person name="Arachchi H.M."/>
            <person name="Berlin A."/>
            <person name="Brown A."/>
            <person name="Chapman S.B."/>
            <person name="Chen Z."/>
            <person name="Dunbar C."/>
            <person name="Freedman E."/>
            <person name="Gearin G."/>
            <person name="Gellesch M."/>
            <person name="Goldberg J."/>
            <person name="Griggs A."/>
            <person name="Gujja S."/>
            <person name="Heiman D."/>
            <person name="Howarth C."/>
            <person name="Larson L."/>
            <person name="Lui A."/>
            <person name="MacDonald P.J.P."/>
            <person name="Montmayeur A."/>
            <person name="Murphy C."/>
            <person name="Neiman D."/>
            <person name="Pearson M."/>
            <person name="Priest M."/>
            <person name="Roberts A."/>
            <person name="Saif S."/>
            <person name="Shea T."/>
            <person name="Shenoy N."/>
            <person name="Sisk P."/>
            <person name="Stolte C."/>
            <person name="Sykes S."/>
            <person name="Wortman J."/>
            <person name="Nusbaum C."/>
            <person name="Birren B."/>
        </authorList>
    </citation>
    <scope>NUCLEOTIDE SEQUENCE [LARGE SCALE GENOMIC DNA]</scope>
    <source>
        <strain evidence="20 21">ATCC 51276</strain>
    </source>
</reference>
<evidence type="ECO:0000256" key="12">
    <source>
        <dbReference type="ARBA" id="ARBA00022695"/>
    </source>
</evidence>
<feature type="transmembrane region" description="Helical" evidence="19">
    <location>
        <begin position="55"/>
        <end position="81"/>
    </location>
</feature>
<dbReference type="eggNOG" id="COG0575">
    <property type="taxonomic scope" value="Bacteria"/>
</dbReference>
<sequence>MFLTRLISGAVLLAAAFFLVNTGGIFLLLVSAVLALIGMYEFYRVIKIEKKNISYVGYIFAVIYYVFVYIQSCGCIPAGIFGEYCSFTAAASLIMLMGIYVFTFPKYKIDDICGIFFGIFYVAVLFSFLYKTRVLYNGKYLVWLIFLSSWGSDTCAYTVGMLIGKHKIAPELSPKKSVEGCVGGVCGAALLGFIYAWIFLEKMDAGHDLRLICGIACALGSIISQIGDFAASAIKRNYDIKDYGNLIPGHGGVLDRFDSMLFTAPAIYFALYFFI</sequence>
<feature type="transmembrane region" description="Helical" evidence="19">
    <location>
        <begin position="112"/>
        <end position="130"/>
    </location>
</feature>
<evidence type="ECO:0000256" key="3">
    <source>
        <dbReference type="ARBA" id="ARBA00005119"/>
    </source>
</evidence>
<dbReference type="Proteomes" id="UP000003011">
    <property type="component" value="Unassembled WGS sequence"/>
</dbReference>
<evidence type="ECO:0000256" key="2">
    <source>
        <dbReference type="ARBA" id="ARBA00004651"/>
    </source>
</evidence>
<comment type="similarity">
    <text evidence="5 18">Belongs to the CDS family.</text>
</comment>
<dbReference type="AlphaFoldDB" id="G5GFG2"/>
<feature type="transmembrane region" description="Helical" evidence="19">
    <location>
        <begin position="87"/>
        <end position="105"/>
    </location>
</feature>
<keyword evidence="16" id="KW-0594">Phospholipid biosynthesis</keyword>
<dbReference type="OrthoDB" id="9799199at2"/>
<comment type="pathway">
    <text evidence="4">Lipid metabolism.</text>
</comment>
<dbReference type="PROSITE" id="PS01315">
    <property type="entry name" value="CDS"/>
    <property type="match status" value="1"/>
</dbReference>
<feature type="transmembrane region" description="Helical" evidence="19">
    <location>
        <begin position="209"/>
        <end position="231"/>
    </location>
</feature>
<evidence type="ECO:0000256" key="1">
    <source>
        <dbReference type="ARBA" id="ARBA00001698"/>
    </source>
</evidence>
<keyword evidence="14" id="KW-0443">Lipid metabolism</keyword>
<dbReference type="Pfam" id="PF01148">
    <property type="entry name" value="CTP_transf_1"/>
    <property type="match status" value="1"/>
</dbReference>
<evidence type="ECO:0000256" key="7">
    <source>
        <dbReference type="ARBA" id="ARBA00019373"/>
    </source>
</evidence>
<dbReference type="GO" id="GO:0005886">
    <property type="term" value="C:plasma membrane"/>
    <property type="evidence" value="ECO:0007669"/>
    <property type="project" value="UniProtKB-SubCell"/>
</dbReference>
<comment type="subcellular location">
    <subcellularLocation>
        <location evidence="2">Cell membrane</location>
        <topology evidence="2">Multi-pass membrane protein</topology>
    </subcellularLocation>
</comment>
<evidence type="ECO:0000256" key="6">
    <source>
        <dbReference type="ARBA" id="ARBA00012487"/>
    </source>
</evidence>
<comment type="catalytic activity">
    <reaction evidence="1 18">
        <text>a 1,2-diacyl-sn-glycero-3-phosphate + CTP + H(+) = a CDP-1,2-diacyl-sn-glycerol + diphosphate</text>
        <dbReference type="Rhea" id="RHEA:16229"/>
        <dbReference type="ChEBI" id="CHEBI:15378"/>
        <dbReference type="ChEBI" id="CHEBI:33019"/>
        <dbReference type="ChEBI" id="CHEBI:37563"/>
        <dbReference type="ChEBI" id="CHEBI:58332"/>
        <dbReference type="ChEBI" id="CHEBI:58608"/>
        <dbReference type="EC" id="2.7.7.41"/>
    </reaction>
</comment>
<proteinExistence type="inferred from homology"/>
<comment type="caution">
    <text evidence="20">The sequence shown here is derived from an EMBL/GenBank/DDBJ whole genome shotgun (WGS) entry which is preliminary data.</text>
</comment>
<keyword evidence="10 18" id="KW-0808">Transferase</keyword>
<evidence type="ECO:0000256" key="10">
    <source>
        <dbReference type="ARBA" id="ARBA00022679"/>
    </source>
</evidence>
<name>G5GFG2_9FIRM</name>
<dbReference type="STRING" id="679200.HMPREF9333_00301"/>
<keyword evidence="13 19" id="KW-1133">Transmembrane helix</keyword>
<evidence type="ECO:0000256" key="11">
    <source>
        <dbReference type="ARBA" id="ARBA00022692"/>
    </source>
</evidence>
<organism evidence="20 21">
    <name type="scientific">Johnsonella ignava ATCC 51276</name>
    <dbReference type="NCBI Taxonomy" id="679200"/>
    <lineage>
        <taxon>Bacteria</taxon>
        <taxon>Bacillati</taxon>
        <taxon>Bacillota</taxon>
        <taxon>Clostridia</taxon>
        <taxon>Lachnospirales</taxon>
        <taxon>Lachnospiraceae</taxon>
        <taxon>Johnsonella</taxon>
    </lineage>
</organism>
<keyword evidence="15 19" id="KW-0472">Membrane</keyword>
<evidence type="ECO:0000313" key="21">
    <source>
        <dbReference type="Proteomes" id="UP000003011"/>
    </source>
</evidence>
<evidence type="ECO:0000256" key="17">
    <source>
        <dbReference type="ARBA" id="ARBA00023264"/>
    </source>
</evidence>
<evidence type="ECO:0000256" key="18">
    <source>
        <dbReference type="RuleBase" id="RU003938"/>
    </source>
</evidence>
<evidence type="ECO:0000256" key="15">
    <source>
        <dbReference type="ARBA" id="ARBA00023136"/>
    </source>
</evidence>
<evidence type="ECO:0000256" key="19">
    <source>
        <dbReference type="SAM" id="Phobius"/>
    </source>
</evidence>
<keyword evidence="21" id="KW-1185">Reference proteome</keyword>
<evidence type="ECO:0000313" key="20">
    <source>
        <dbReference type="EMBL" id="EHI56439.1"/>
    </source>
</evidence>
<dbReference type="UniPathway" id="UPA00557">
    <property type="reaction ID" value="UER00614"/>
</dbReference>
<keyword evidence="17" id="KW-1208">Phospholipid metabolism</keyword>
<evidence type="ECO:0000256" key="14">
    <source>
        <dbReference type="ARBA" id="ARBA00023098"/>
    </source>
</evidence>
<evidence type="ECO:0000256" key="5">
    <source>
        <dbReference type="ARBA" id="ARBA00010185"/>
    </source>
</evidence>
<keyword evidence="11 18" id="KW-0812">Transmembrane</keyword>
<protein>
    <recommendedName>
        <fullName evidence="7 18">Phosphatidate cytidylyltransferase</fullName>
        <ecNumber evidence="6 18">2.7.7.41</ecNumber>
    </recommendedName>
</protein>
<feature type="transmembrane region" description="Helical" evidence="19">
    <location>
        <begin position="142"/>
        <end position="164"/>
    </location>
</feature>
<dbReference type="RefSeq" id="WP_005539318.1">
    <property type="nucleotide sequence ID" value="NZ_JH378829.1"/>
</dbReference>
<dbReference type="EMBL" id="ACZL01000007">
    <property type="protein sequence ID" value="EHI56439.1"/>
    <property type="molecule type" value="Genomic_DNA"/>
</dbReference>
<gene>
    <name evidence="20" type="ORF">HMPREF9333_00301</name>
</gene>
<evidence type="ECO:0000256" key="13">
    <source>
        <dbReference type="ARBA" id="ARBA00022989"/>
    </source>
</evidence>
<keyword evidence="9" id="KW-0444">Lipid biosynthesis</keyword>
<accession>G5GFG2</accession>
<keyword evidence="8" id="KW-1003">Cell membrane</keyword>
<feature type="transmembrane region" description="Helical" evidence="19">
    <location>
        <begin position="176"/>
        <end position="197"/>
    </location>
</feature>